<gene>
    <name evidence="3" type="ORF">JIG36_45445</name>
</gene>
<dbReference type="Pfam" id="PF12697">
    <property type="entry name" value="Abhydrolase_6"/>
    <property type="match status" value="1"/>
</dbReference>
<feature type="chain" id="PRO_5046936134" evidence="1">
    <location>
        <begin position="22"/>
        <end position="314"/>
    </location>
</feature>
<organism evidence="3 4">
    <name type="scientific">Paractinoplanes ovalisporus</name>
    <dbReference type="NCBI Taxonomy" id="2810368"/>
    <lineage>
        <taxon>Bacteria</taxon>
        <taxon>Bacillati</taxon>
        <taxon>Actinomycetota</taxon>
        <taxon>Actinomycetes</taxon>
        <taxon>Micromonosporales</taxon>
        <taxon>Micromonosporaceae</taxon>
        <taxon>Paractinoplanes</taxon>
    </lineage>
</organism>
<keyword evidence="3" id="KW-0378">Hydrolase</keyword>
<keyword evidence="4" id="KW-1185">Reference proteome</keyword>
<evidence type="ECO:0000313" key="3">
    <source>
        <dbReference type="EMBL" id="MBM2622770.1"/>
    </source>
</evidence>
<dbReference type="InterPro" id="IPR000073">
    <property type="entry name" value="AB_hydrolase_1"/>
</dbReference>
<reference evidence="3 4" key="1">
    <citation type="submission" date="2021-01" db="EMBL/GenBank/DDBJ databases">
        <title>Actinoplanes sp. nov. LDG1-06 isolated from lichen.</title>
        <authorList>
            <person name="Saeng-In P."/>
            <person name="Phongsopitanun W."/>
            <person name="Kanchanasin P."/>
            <person name="Yuki M."/>
            <person name="Kudo T."/>
            <person name="Ohkuma M."/>
            <person name="Tanasupawat S."/>
        </authorList>
    </citation>
    <scope>NUCLEOTIDE SEQUENCE [LARGE SCALE GENOMIC DNA]</scope>
    <source>
        <strain evidence="3 4">LDG1-06</strain>
    </source>
</reference>
<comment type="caution">
    <text evidence="3">The sequence shown here is derived from an EMBL/GenBank/DDBJ whole genome shotgun (WGS) entry which is preliminary data.</text>
</comment>
<dbReference type="SUPFAM" id="SSF53474">
    <property type="entry name" value="alpha/beta-Hydrolases"/>
    <property type="match status" value="1"/>
</dbReference>
<dbReference type="EMBL" id="JAENHP010000028">
    <property type="protein sequence ID" value="MBM2622770.1"/>
    <property type="molecule type" value="Genomic_DNA"/>
</dbReference>
<dbReference type="InterPro" id="IPR006311">
    <property type="entry name" value="TAT_signal"/>
</dbReference>
<name>A0ABS2ASB0_9ACTN</name>
<feature type="domain" description="AB hydrolase-1" evidence="2">
    <location>
        <begin position="39"/>
        <end position="278"/>
    </location>
</feature>
<evidence type="ECO:0000259" key="2">
    <source>
        <dbReference type="Pfam" id="PF12697"/>
    </source>
</evidence>
<accession>A0ABS2ASB0</accession>
<dbReference type="InterPro" id="IPR029058">
    <property type="entry name" value="AB_hydrolase_fold"/>
</dbReference>
<dbReference type="Proteomes" id="UP000632138">
    <property type="component" value="Unassembled WGS sequence"/>
</dbReference>
<dbReference type="Gene3D" id="3.40.50.1820">
    <property type="entry name" value="alpha/beta hydrolase"/>
    <property type="match status" value="1"/>
</dbReference>
<evidence type="ECO:0000313" key="4">
    <source>
        <dbReference type="Proteomes" id="UP000632138"/>
    </source>
</evidence>
<keyword evidence="1" id="KW-0732">Signal</keyword>
<proteinExistence type="predicted"/>
<evidence type="ECO:0000256" key="1">
    <source>
        <dbReference type="SAM" id="SignalP"/>
    </source>
</evidence>
<protein>
    <submittedName>
        <fullName evidence="3">Alpha/beta hydrolase</fullName>
    </submittedName>
</protein>
<dbReference type="GO" id="GO:0016787">
    <property type="term" value="F:hydrolase activity"/>
    <property type="evidence" value="ECO:0007669"/>
    <property type="project" value="UniProtKB-KW"/>
</dbReference>
<feature type="signal peptide" evidence="1">
    <location>
        <begin position="1"/>
        <end position="21"/>
    </location>
</feature>
<sequence length="314" mass="33146">MTRRGVLGLAAGAAGAATVAAAPSLTRPRGAARRDVTTIVLVAGANGSAGGDAELTLRGHRTVGVELPGHSPGSGQFRRSYQAPQNLAALSTEWSPMAGVTLDDYAEAAVAVVRRAADLGPVVVWGGSMGGATVNRVANEVPRLIERLIYSSAFCCTALPTMADYLQLPEAAESRILELGGAAVGDPAVIGATRTNFRTSDLKVLAKLKQVLCAGATDAEFLTMLNGMHPDESLEVPMADARGHKDTWGSIPRTYIRHTRDQMIPLALQDRMIADADRLTPRNRFDVRSVATSHAADAAGWRASIEIVDELSRR</sequence>
<dbReference type="PROSITE" id="PS51318">
    <property type="entry name" value="TAT"/>
    <property type="match status" value="1"/>
</dbReference>